<sequence length="70" mass="7573">MPLNGALIGQARIVALLGGAGPHVGAAQEKFYIEDGWVFREHHGKYVECICRSEDISTSPAQLLPIKQLA</sequence>
<keyword evidence="2" id="KW-1185">Reference proteome</keyword>
<organism evidence="1 2">
    <name type="scientific">Acidocella aromatica</name>
    <dbReference type="NCBI Taxonomy" id="1303579"/>
    <lineage>
        <taxon>Bacteria</taxon>
        <taxon>Pseudomonadati</taxon>
        <taxon>Pseudomonadota</taxon>
        <taxon>Alphaproteobacteria</taxon>
        <taxon>Acetobacterales</taxon>
        <taxon>Acidocellaceae</taxon>
        <taxon>Acidocella</taxon>
    </lineage>
</organism>
<dbReference type="AlphaFoldDB" id="A0A840VJR0"/>
<evidence type="ECO:0000313" key="1">
    <source>
        <dbReference type="EMBL" id="MBB5371831.1"/>
    </source>
</evidence>
<dbReference type="Proteomes" id="UP000553706">
    <property type="component" value="Unassembled WGS sequence"/>
</dbReference>
<proteinExistence type="predicted"/>
<dbReference type="RefSeq" id="WP_183264856.1">
    <property type="nucleotide sequence ID" value="NZ_JACHFJ010000001.1"/>
</dbReference>
<protein>
    <submittedName>
        <fullName evidence="1">Uncharacterized protein</fullName>
    </submittedName>
</protein>
<dbReference type="EMBL" id="JACHFJ010000001">
    <property type="protein sequence ID" value="MBB5371831.1"/>
    <property type="molecule type" value="Genomic_DNA"/>
</dbReference>
<evidence type="ECO:0000313" key="2">
    <source>
        <dbReference type="Proteomes" id="UP000553706"/>
    </source>
</evidence>
<name>A0A840VJR0_9PROT</name>
<comment type="caution">
    <text evidence="1">The sequence shown here is derived from an EMBL/GenBank/DDBJ whole genome shotgun (WGS) entry which is preliminary data.</text>
</comment>
<accession>A0A840VJR0</accession>
<gene>
    <name evidence="1" type="ORF">HNP71_000055</name>
</gene>
<reference evidence="1 2" key="1">
    <citation type="submission" date="2020-08" db="EMBL/GenBank/DDBJ databases">
        <title>Genomic Encyclopedia of Type Strains, Phase IV (KMG-IV): sequencing the most valuable type-strain genomes for metagenomic binning, comparative biology and taxonomic classification.</title>
        <authorList>
            <person name="Goeker M."/>
        </authorList>
    </citation>
    <scope>NUCLEOTIDE SEQUENCE [LARGE SCALE GENOMIC DNA]</scope>
    <source>
        <strain evidence="1 2">DSM 27026</strain>
    </source>
</reference>